<evidence type="ECO:0000256" key="1">
    <source>
        <dbReference type="ARBA" id="ARBA00004496"/>
    </source>
</evidence>
<dbReference type="GO" id="GO:0003677">
    <property type="term" value="F:DNA binding"/>
    <property type="evidence" value="ECO:0007669"/>
    <property type="project" value="UniProtKB-KW"/>
</dbReference>
<comment type="subcellular location">
    <subcellularLocation>
        <location evidence="1">Cytoplasm</location>
    </subcellularLocation>
</comment>
<keyword evidence="12" id="KW-0238">DNA-binding</keyword>
<dbReference type="GO" id="GO:0004518">
    <property type="term" value="F:nuclease activity"/>
    <property type="evidence" value="ECO:0007669"/>
    <property type="project" value="UniProtKB-KW"/>
</dbReference>
<dbReference type="GO" id="GO:0008270">
    <property type="term" value="F:zinc ion binding"/>
    <property type="evidence" value="ECO:0007669"/>
    <property type="project" value="UniProtKB-KW"/>
</dbReference>
<evidence type="ECO:0000256" key="4">
    <source>
        <dbReference type="ARBA" id="ARBA00022737"/>
    </source>
</evidence>
<keyword evidence="10" id="KW-0067">ATP-binding</keyword>
<evidence type="ECO:0000313" key="20">
    <source>
        <dbReference type="Proteomes" id="UP000741360"/>
    </source>
</evidence>
<reference evidence="19" key="1">
    <citation type="submission" date="2020-07" db="EMBL/GenBank/DDBJ databases">
        <title>Huge and variable diversity of episymbiotic CPR bacteria and DPANN archaea in groundwater ecosystems.</title>
        <authorList>
            <person name="He C.Y."/>
            <person name="Keren R."/>
            <person name="Whittaker M."/>
            <person name="Farag I.F."/>
            <person name="Doudna J."/>
            <person name="Cate J.H.D."/>
            <person name="Banfield J.F."/>
        </authorList>
    </citation>
    <scope>NUCLEOTIDE SEQUENCE</scope>
    <source>
        <strain evidence="19">NC_groundwater_717_Ag_S-0.2um_59_8</strain>
    </source>
</reference>
<proteinExistence type="inferred from homology"/>
<dbReference type="InterPro" id="IPR041102">
    <property type="entry name" value="UvrA_inter"/>
</dbReference>
<sequence>MAPPSKSIIIKGARQHNLKNLDLEIPRDRLVVITGLSGSGKSSLAFDTLYAEGQRRYVESLSTYARQFLEQMDKPDVEFITGLSPAIAIEQRTTSHNPRSTVGTVTEVYDYLRLLYGRTGRPHCCRCGKPISAQTVQNIVDRLLALPAGTAVHLLAPVVRDRKGEFRREIEEMVRRGFVRARIDGTVRDLSAAIVLPKNRKHSIEVVVDRIFLKEGVAGRLADSVELALKVGDGLLLVSTLGAGGEEEEFLCSEKMACLDCGISVPELSPRMFSFNSPHGACPQCGGLGSRRVIDPDSVISDPRLTLRQGAIAPWAKKSSLAFHQSLAAVADHYGFDLNVPFGELDERARRLLLYGSGGEKVRFWYERGGRRHTYEKEFEGVIPALERRYREAESTEDRGEIERFMGVRPCEACGGMRLRPESLAVTVGGLSIGQICRLSLAGALEFFQDVPMTALE</sequence>
<dbReference type="GO" id="GO:0006281">
    <property type="term" value="P:DNA repair"/>
    <property type="evidence" value="ECO:0007669"/>
    <property type="project" value="UniProtKB-KW"/>
</dbReference>
<accession>A0A932GPI3</accession>
<evidence type="ECO:0000256" key="3">
    <source>
        <dbReference type="ARBA" id="ARBA00022723"/>
    </source>
</evidence>
<keyword evidence="11" id="KW-0267">Excision nuclease</keyword>
<evidence type="ECO:0000256" key="13">
    <source>
        <dbReference type="ARBA" id="ARBA00023204"/>
    </source>
</evidence>
<evidence type="ECO:0000256" key="16">
    <source>
        <dbReference type="ARBA" id="ARBA00042156"/>
    </source>
</evidence>
<organism evidence="19 20">
    <name type="scientific">Tectimicrobiota bacterium</name>
    <dbReference type="NCBI Taxonomy" id="2528274"/>
    <lineage>
        <taxon>Bacteria</taxon>
        <taxon>Pseudomonadati</taxon>
        <taxon>Nitrospinota/Tectimicrobiota group</taxon>
        <taxon>Candidatus Tectimicrobiota</taxon>
    </lineage>
</organism>
<dbReference type="Proteomes" id="UP000741360">
    <property type="component" value="Unassembled WGS sequence"/>
</dbReference>
<dbReference type="GO" id="GO:0005737">
    <property type="term" value="C:cytoplasm"/>
    <property type="evidence" value="ECO:0007669"/>
    <property type="project" value="UniProtKB-SubCell"/>
</dbReference>
<dbReference type="InterPro" id="IPR027417">
    <property type="entry name" value="P-loop_NTPase"/>
</dbReference>
<evidence type="ECO:0000256" key="2">
    <source>
        <dbReference type="ARBA" id="ARBA00022490"/>
    </source>
</evidence>
<comment type="similarity">
    <text evidence="14">Belongs to the ABC transporter superfamily. UvrA family.</text>
</comment>
<name>A0A932GPI3_UNCTE</name>
<gene>
    <name evidence="19" type="ORF">HYY65_06985</name>
</gene>
<keyword evidence="8" id="KW-0863">Zinc-finger</keyword>
<dbReference type="PANTHER" id="PTHR43152">
    <property type="entry name" value="UVRABC SYSTEM PROTEIN A"/>
    <property type="match status" value="1"/>
</dbReference>
<dbReference type="Gene3D" id="1.20.1580.10">
    <property type="entry name" value="ABC transporter ATPase like domain"/>
    <property type="match status" value="2"/>
</dbReference>
<keyword evidence="13" id="KW-0234">DNA repair</keyword>
<dbReference type="Pfam" id="PF17755">
    <property type="entry name" value="UvrA_DNA-bind"/>
    <property type="match status" value="1"/>
</dbReference>
<feature type="non-terminal residue" evidence="19">
    <location>
        <position position="457"/>
    </location>
</feature>
<dbReference type="InterPro" id="IPR041552">
    <property type="entry name" value="UvrA_DNA-bd"/>
</dbReference>
<evidence type="ECO:0000256" key="11">
    <source>
        <dbReference type="ARBA" id="ARBA00022881"/>
    </source>
</evidence>
<dbReference type="Gene3D" id="1.10.8.280">
    <property type="entry name" value="ABC transporter ATPase domain-like"/>
    <property type="match status" value="1"/>
</dbReference>
<keyword evidence="9" id="KW-0862">Zinc</keyword>
<comment type="caution">
    <text evidence="19">The sequence shown here is derived from an EMBL/GenBank/DDBJ whole genome shotgun (WGS) entry which is preliminary data.</text>
</comment>
<evidence type="ECO:0000256" key="5">
    <source>
        <dbReference type="ARBA" id="ARBA00022741"/>
    </source>
</evidence>
<keyword evidence="5" id="KW-0547">Nucleotide-binding</keyword>
<evidence type="ECO:0000256" key="12">
    <source>
        <dbReference type="ARBA" id="ARBA00023125"/>
    </source>
</evidence>
<evidence type="ECO:0000256" key="15">
    <source>
        <dbReference type="ARBA" id="ARBA00039316"/>
    </source>
</evidence>
<dbReference type="Gene3D" id="3.40.50.300">
    <property type="entry name" value="P-loop containing nucleotide triphosphate hydrolases"/>
    <property type="match status" value="1"/>
</dbReference>
<feature type="domain" description="UvrA DNA-binding" evidence="17">
    <location>
        <begin position="295"/>
        <end position="404"/>
    </location>
</feature>
<dbReference type="SUPFAM" id="SSF52540">
    <property type="entry name" value="P-loop containing nucleoside triphosphate hydrolases"/>
    <property type="match status" value="1"/>
</dbReference>
<evidence type="ECO:0000256" key="8">
    <source>
        <dbReference type="ARBA" id="ARBA00022771"/>
    </source>
</evidence>
<dbReference type="AlphaFoldDB" id="A0A932GPI3"/>
<dbReference type="EMBL" id="JACPSX010000126">
    <property type="protein sequence ID" value="MBI3014791.1"/>
    <property type="molecule type" value="Genomic_DNA"/>
</dbReference>
<dbReference type="Pfam" id="PF17760">
    <property type="entry name" value="UvrA_inter"/>
    <property type="match status" value="1"/>
</dbReference>
<evidence type="ECO:0000259" key="18">
    <source>
        <dbReference type="Pfam" id="PF17760"/>
    </source>
</evidence>
<protein>
    <recommendedName>
        <fullName evidence="15">UvrABC system protein A</fullName>
    </recommendedName>
    <alternativeName>
        <fullName evidence="16">Excinuclease ABC subunit A</fullName>
    </alternativeName>
</protein>
<keyword evidence="2" id="KW-0963">Cytoplasm</keyword>
<keyword evidence="7" id="KW-0228">DNA excision</keyword>
<evidence type="ECO:0000256" key="9">
    <source>
        <dbReference type="ARBA" id="ARBA00022833"/>
    </source>
</evidence>
<evidence type="ECO:0000256" key="7">
    <source>
        <dbReference type="ARBA" id="ARBA00022769"/>
    </source>
</evidence>
<keyword evidence="3" id="KW-0479">Metal-binding</keyword>
<evidence type="ECO:0000256" key="10">
    <source>
        <dbReference type="ARBA" id="ARBA00022840"/>
    </source>
</evidence>
<dbReference type="Gene3D" id="3.30.190.20">
    <property type="match status" value="1"/>
</dbReference>
<evidence type="ECO:0000259" key="17">
    <source>
        <dbReference type="Pfam" id="PF17755"/>
    </source>
</evidence>
<evidence type="ECO:0000256" key="14">
    <source>
        <dbReference type="ARBA" id="ARBA00038000"/>
    </source>
</evidence>
<evidence type="ECO:0000256" key="6">
    <source>
        <dbReference type="ARBA" id="ARBA00022763"/>
    </source>
</evidence>
<keyword evidence="4" id="KW-0677">Repeat</keyword>
<keyword evidence="6" id="KW-0227">DNA damage</keyword>
<dbReference type="PANTHER" id="PTHR43152:SF3">
    <property type="entry name" value="UVRABC SYSTEM PROTEIN A"/>
    <property type="match status" value="1"/>
</dbReference>
<evidence type="ECO:0000313" key="19">
    <source>
        <dbReference type="EMBL" id="MBI3014791.1"/>
    </source>
</evidence>
<dbReference type="GO" id="GO:0005524">
    <property type="term" value="F:ATP binding"/>
    <property type="evidence" value="ECO:0007669"/>
    <property type="project" value="UniProtKB-KW"/>
</dbReference>
<feature type="domain" description="UvrA interaction" evidence="18">
    <location>
        <begin position="134"/>
        <end position="240"/>
    </location>
</feature>